<evidence type="ECO:0000313" key="4">
    <source>
        <dbReference type="Proteomes" id="UP001432027"/>
    </source>
</evidence>
<dbReference type="AlphaFoldDB" id="A0AAV5UG42"/>
<evidence type="ECO:0000256" key="1">
    <source>
        <dbReference type="SAM" id="Phobius"/>
    </source>
</evidence>
<feature type="chain" id="PRO_5043517911" evidence="2">
    <location>
        <begin position="28"/>
        <end position="99"/>
    </location>
</feature>
<keyword evidence="4" id="KW-1185">Reference proteome</keyword>
<dbReference type="EMBL" id="BTSX01000006">
    <property type="protein sequence ID" value="GMT05996.1"/>
    <property type="molecule type" value="Genomic_DNA"/>
</dbReference>
<feature type="signal peptide" evidence="2">
    <location>
        <begin position="1"/>
        <end position="27"/>
    </location>
</feature>
<reference evidence="3" key="1">
    <citation type="submission" date="2023-10" db="EMBL/GenBank/DDBJ databases">
        <title>Genome assembly of Pristionchus species.</title>
        <authorList>
            <person name="Yoshida K."/>
            <person name="Sommer R.J."/>
        </authorList>
    </citation>
    <scope>NUCLEOTIDE SEQUENCE</scope>
    <source>
        <strain evidence="3">RS0144</strain>
    </source>
</reference>
<keyword evidence="2" id="KW-0732">Signal</keyword>
<keyword evidence="1" id="KW-0812">Transmembrane</keyword>
<accession>A0AAV5UG42</accession>
<evidence type="ECO:0000256" key="2">
    <source>
        <dbReference type="SAM" id="SignalP"/>
    </source>
</evidence>
<name>A0AAV5UG42_9BILA</name>
<keyword evidence="1" id="KW-0472">Membrane</keyword>
<comment type="caution">
    <text evidence="3">The sequence shown here is derived from an EMBL/GenBank/DDBJ whole genome shotgun (WGS) entry which is preliminary data.</text>
</comment>
<protein>
    <submittedName>
        <fullName evidence="3">Uncharacterized protein</fullName>
    </submittedName>
</protein>
<dbReference type="Proteomes" id="UP001432027">
    <property type="component" value="Unassembled WGS sequence"/>
</dbReference>
<proteinExistence type="predicted"/>
<gene>
    <name evidence="3" type="ORF">PENTCL1PPCAC_28170</name>
</gene>
<sequence length="99" mass="11148">RDRPLSSLQFSDMKLLLILSFLSLSFALSQSKEEHRSSNEVPILLAPIMAKMEASLTSFMSPLVLLDFMARIDMDMGIIMANMVIGIMVMVIISKHFIE</sequence>
<feature type="transmembrane region" description="Helical" evidence="1">
    <location>
        <begin position="78"/>
        <end position="98"/>
    </location>
</feature>
<evidence type="ECO:0000313" key="3">
    <source>
        <dbReference type="EMBL" id="GMT05996.1"/>
    </source>
</evidence>
<organism evidence="3 4">
    <name type="scientific">Pristionchus entomophagus</name>
    <dbReference type="NCBI Taxonomy" id="358040"/>
    <lineage>
        <taxon>Eukaryota</taxon>
        <taxon>Metazoa</taxon>
        <taxon>Ecdysozoa</taxon>
        <taxon>Nematoda</taxon>
        <taxon>Chromadorea</taxon>
        <taxon>Rhabditida</taxon>
        <taxon>Rhabditina</taxon>
        <taxon>Diplogasteromorpha</taxon>
        <taxon>Diplogasteroidea</taxon>
        <taxon>Neodiplogasteridae</taxon>
        <taxon>Pristionchus</taxon>
    </lineage>
</organism>
<feature type="non-terminal residue" evidence="3">
    <location>
        <position position="1"/>
    </location>
</feature>
<keyword evidence="1" id="KW-1133">Transmembrane helix</keyword>